<reference evidence="2 3" key="1">
    <citation type="journal article" date="2017" name="Antonie Van Leeuwenhoek">
        <title>Rhizobium rhizosphaerae sp. nov., a novel species isolated from rice rhizosphere.</title>
        <authorList>
            <person name="Zhao J.J."/>
            <person name="Zhang J."/>
            <person name="Zhang R.J."/>
            <person name="Zhang C.W."/>
            <person name="Yin H.Q."/>
            <person name="Zhang X.X."/>
        </authorList>
    </citation>
    <scope>NUCLEOTIDE SEQUENCE [LARGE SCALE GENOMIC DNA]</scope>
    <source>
        <strain evidence="2 3">RD15</strain>
    </source>
</reference>
<dbReference type="EMBL" id="MSPX01000011">
    <property type="protein sequence ID" value="OQP85795.1"/>
    <property type="molecule type" value="Genomic_DNA"/>
</dbReference>
<dbReference type="Proteomes" id="UP000192652">
    <property type="component" value="Unassembled WGS sequence"/>
</dbReference>
<proteinExistence type="predicted"/>
<feature type="compositionally biased region" description="Basic and acidic residues" evidence="1">
    <location>
        <begin position="1"/>
        <end position="10"/>
    </location>
</feature>
<protein>
    <submittedName>
        <fullName evidence="2">Uncharacterized protein</fullName>
    </submittedName>
</protein>
<accession>A0ABX3PCU1</accession>
<name>A0ABX3PCU1_9HYPH</name>
<feature type="region of interest" description="Disordered" evidence="1">
    <location>
        <begin position="85"/>
        <end position="107"/>
    </location>
</feature>
<sequence length="574" mass="60497">MTSMAKHDDTAAPAPDLPVPEDLGGDQAAALPVQTFTRPGVSLRAPAATSPGLASLGLAALGLPAPAVPAAGLPPLERPAADLAAAGHDPASGAEEGSVPPPAPETGFWSFQLGEGDEAAQLDWRLDAAGMVTGLFWCGKPMERTDPLLHLADLPRDAQGRAFPATFRFDPATGQKLTHWHDATPLASFPRLAPDGFPVLPLAGQPVPAEKSEVHLPQGTVAVFSAGTPVRLFCLTRHGELHLRQPDGAWTWCDSLAQPGEVDHAFGVLGFATGFALVLAGHALVCRLRPGMPGLVHHRLKPEPGRRLCGAPALIDPDSIAFPVQRDETVGLMTYAIEAGGWAEEMEAGPLPLEAGEMLALPVQTASRQPETVWVGSSGALVTGFDFQSRVTATRPFGPDIRAVAGALPLREESGTLHALVSTPDCYGLISLTATPRLTELHGLQLCAGQARYSGRSFYPSLWSDSILELGVEAGAGSALLPLAYQKDARGAVDSALVILIRGLSGVDRLFARQGDAWLAGDLYWQSGSRLKPLEISLRLRARYDIIVFCEGDALVVGSALNGLFRRLPFEVIS</sequence>
<comment type="caution">
    <text evidence="2">The sequence shown here is derived from an EMBL/GenBank/DDBJ whole genome shotgun (WGS) entry which is preliminary data.</text>
</comment>
<evidence type="ECO:0000313" key="2">
    <source>
        <dbReference type="EMBL" id="OQP85795.1"/>
    </source>
</evidence>
<evidence type="ECO:0000313" key="3">
    <source>
        <dbReference type="Proteomes" id="UP000192652"/>
    </source>
</evidence>
<organism evidence="2 3">
    <name type="scientific">Xaviernesmea rhizosphaerae</name>
    <dbReference type="NCBI Taxonomy" id="1672749"/>
    <lineage>
        <taxon>Bacteria</taxon>
        <taxon>Pseudomonadati</taxon>
        <taxon>Pseudomonadota</taxon>
        <taxon>Alphaproteobacteria</taxon>
        <taxon>Hyphomicrobiales</taxon>
        <taxon>Rhizobiaceae</taxon>
        <taxon>Rhizobium/Agrobacterium group</taxon>
        <taxon>Xaviernesmea</taxon>
    </lineage>
</organism>
<evidence type="ECO:0000256" key="1">
    <source>
        <dbReference type="SAM" id="MobiDB-lite"/>
    </source>
</evidence>
<feature type="region of interest" description="Disordered" evidence="1">
    <location>
        <begin position="1"/>
        <end position="25"/>
    </location>
</feature>
<gene>
    <name evidence="2" type="ORF">BTR14_13500</name>
</gene>
<keyword evidence="3" id="KW-1185">Reference proteome</keyword>